<keyword evidence="1" id="KW-0472">Membrane</keyword>
<dbReference type="EMBL" id="JALLPJ020001265">
    <property type="protein sequence ID" value="KAL3772524.1"/>
    <property type="molecule type" value="Genomic_DNA"/>
</dbReference>
<protein>
    <submittedName>
        <fullName evidence="2">Uncharacterized protein</fullName>
    </submittedName>
</protein>
<dbReference type="AlphaFoldDB" id="A0ABD3N8X8"/>
<feature type="transmembrane region" description="Helical" evidence="1">
    <location>
        <begin position="86"/>
        <end position="115"/>
    </location>
</feature>
<organism evidence="2 3">
    <name type="scientific">Cyclotella atomus</name>
    <dbReference type="NCBI Taxonomy" id="382360"/>
    <lineage>
        <taxon>Eukaryota</taxon>
        <taxon>Sar</taxon>
        <taxon>Stramenopiles</taxon>
        <taxon>Ochrophyta</taxon>
        <taxon>Bacillariophyta</taxon>
        <taxon>Coscinodiscophyceae</taxon>
        <taxon>Thalassiosirophycidae</taxon>
        <taxon>Stephanodiscales</taxon>
        <taxon>Stephanodiscaceae</taxon>
        <taxon>Cyclotella</taxon>
    </lineage>
</organism>
<dbReference type="Proteomes" id="UP001530400">
    <property type="component" value="Unassembled WGS sequence"/>
</dbReference>
<feature type="transmembrane region" description="Helical" evidence="1">
    <location>
        <begin position="350"/>
        <end position="374"/>
    </location>
</feature>
<feature type="transmembrane region" description="Helical" evidence="1">
    <location>
        <begin position="127"/>
        <end position="146"/>
    </location>
</feature>
<name>A0ABD3N8X8_9STRA</name>
<keyword evidence="1" id="KW-0812">Transmembrane</keyword>
<gene>
    <name evidence="2" type="ORF">ACHAWO_002526</name>
</gene>
<keyword evidence="1" id="KW-1133">Transmembrane helix</keyword>
<proteinExistence type="predicted"/>
<evidence type="ECO:0000313" key="3">
    <source>
        <dbReference type="Proteomes" id="UP001530400"/>
    </source>
</evidence>
<evidence type="ECO:0000256" key="1">
    <source>
        <dbReference type="SAM" id="Phobius"/>
    </source>
</evidence>
<sequence length="810" mass="88035">MAPPFSDNSGGSGTAHSIYRFPMTSTNPPAVASAKFSEEQKNMNNTNTSKPIITTPPPQTAIASPKRYICSPLTTQAASSFLHRRLILPTLTIPASLLLLPPVIISCLSTLAYLATGSSSGPPSLSFILTVSSIIIGSTFSLVYIGNNAIRTHAPSAKEMERAYAKCRYALPFWSLILSIVVVRVVYALVYSTNENNRGWIHWVFGLFTTWSYSLSIVQNCIRPTYAWGLLSITIVCRYIGPLAPYMRCSCVPLRINPFDATIGRIGRNCTSKEKFLDMIANGIDVLAMPSAVVVGQNSKPAAASGGGQMAWNASLTAQTVNTNDSQSNAAPLASFSTNARYSRPSMMAIIIQTFLLHAPIGHLFGHTIVLPLLEDMGMIHSDGNATAVMIIWLSCILGSVFELLSSLHEAELSYPSEMKLNLNQAMGNIKRLGLVMIGASTVSVIVAQMLVLYRGHVNIHGQDVPVSSSSMPAIVYSTLLSFICTGVMVGIMMIQDEFTRWAICAPGINPDLIVDKIVKSQDGKHLFLSEDLYVQSVLMGDGATAEKVLRPHVDRSKPPMEEERNEQACASFAQWIKHSSTNHSGKISDDILRMCLLQSIGGGSSIQDKTILKRLHLSAAFSAPRAQPIIVPLARSFLAFAGGLGQSMTDCFRQERKDGRITVRNKNSESWILPSGCLTASQYAILGAAKLIVTNSTIEERYRTKHLSLLMPCVLQSAYKLRCGIFEHALFEANAAGANLSTPDGNGLYEFIEAKHPQLKPVIAACDNAAKMVIKCLHDSGDEKILLRSNWKGEMRSWIVDLNSQITGA</sequence>
<comment type="caution">
    <text evidence="2">The sequence shown here is derived from an EMBL/GenBank/DDBJ whole genome shotgun (WGS) entry which is preliminary data.</text>
</comment>
<accession>A0ABD3N8X8</accession>
<keyword evidence="3" id="KW-1185">Reference proteome</keyword>
<feature type="transmembrane region" description="Helical" evidence="1">
    <location>
        <begin position="386"/>
        <end position="405"/>
    </location>
</feature>
<feature type="transmembrane region" description="Helical" evidence="1">
    <location>
        <begin position="167"/>
        <end position="188"/>
    </location>
</feature>
<feature type="transmembrane region" description="Helical" evidence="1">
    <location>
        <begin position="433"/>
        <end position="454"/>
    </location>
</feature>
<feature type="transmembrane region" description="Helical" evidence="1">
    <location>
        <begin position="200"/>
        <end position="218"/>
    </location>
</feature>
<reference evidence="2 3" key="1">
    <citation type="submission" date="2024-10" db="EMBL/GenBank/DDBJ databases">
        <title>Updated reference genomes for cyclostephanoid diatoms.</title>
        <authorList>
            <person name="Roberts W.R."/>
            <person name="Alverson A.J."/>
        </authorList>
    </citation>
    <scope>NUCLEOTIDE SEQUENCE [LARGE SCALE GENOMIC DNA]</scope>
    <source>
        <strain evidence="2 3">AJA010-31</strain>
    </source>
</reference>
<evidence type="ECO:0000313" key="2">
    <source>
        <dbReference type="EMBL" id="KAL3772524.1"/>
    </source>
</evidence>
<feature type="transmembrane region" description="Helical" evidence="1">
    <location>
        <begin position="474"/>
        <end position="495"/>
    </location>
</feature>